<dbReference type="GO" id="GO:0003697">
    <property type="term" value="F:single-stranded DNA binding"/>
    <property type="evidence" value="ECO:0007669"/>
    <property type="project" value="TreeGrafter"/>
</dbReference>
<evidence type="ECO:0000313" key="7">
    <source>
        <dbReference type="EMBL" id="QLG74531.1"/>
    </source>
</evidence>
<feature type="compositionally biased region" description="Acidic residues" evidence="6">
    <location>
        <begin position="175"/>
        <end position="202"/>
    </location>
</feature>
<dbReference type="GO" id="GO:0003682">
    <property type="term" value="F:chromatin binding"/>
    <property type="evidence" value="ECO:0007669"/>
    <property type="project" value="TreeGrafter"/>
</dbReference>
<evidence type="ECO:0000256" key="2">
    <source>
        <dbReference type="ARBA" id="ARBA00010727"/>
    </source>
</evidence>
<dbReference type="Proteomes" id="UP000509704">
    <property type="component" value="Chromosome 7"/>
</dbReference>
<reference evidence="7 8" key="1">
    <citation type="submission" date="2020-07" db="EMBL/GenBank/DDBJ databases">
        <title>The yeast mating-type switching endonuclease HO is a domesticated member of an unorthodox homing genetic element family.</title>
        <authorList>
            <person name="Coughlan A.Y."/>
            <person name="Lombardi L."/>
            <person name="Braun-Galleani S."/>
            <person name="Martos A.R."/>
            <person name="Galeote V."/>
            <person name="Bigey F."/>
            <person name="Dequin S."/>
            <person name="Byrne K.P."/>
            <person name="Wolfe K.H."/>
        </authorList>
    </citation>
    <scope>NUCLEOTIDE SEQUENCE [LARGE SCALE GENOMIC DNA]</scope>
    <source>
        <strain evidence="7 8">NRRL Y-6702</strain>
    </source>
</reference>
<keyword evidence="3" id="KW-0235">DNA replication</keyword>
<dbReference type="KEGG" id="zmk:HG535_0G04140"/>
<keyword evidence="5" id="KW-0131">Cell cycle</keyword>
<dbReference type="GO" id="GO:0003688">
    <property type="term" value="F:DNA replication origin binding"/>
    <property type="evidence" value="ECO:0007669"/>
    <property type="project" value="TreeGrafter"/>
</dbReference>
<evidence type="ECO:0000256" key="6">
    <source>
        <dbReference type="SAM" id="MobiDB-lite"/>
    </source>
</evidence>
<dbReference type="GeneID" id="59238314"/>
<dbReference type="PANTHER" id="PTHR10507:SF0">
    <property type="entry name" value="CELL DIVISION CONTROL PROTEIN 45 HOMOLOG"/>
    <property type="match status" value="1"/>
</dbReference>
<evidence type="ECO:0008006" key="9">
    <source>
        <dbReference type="Google" id="ProtNLM"/>
    </source>
</evidence>
<dbReference type="GO" id="GO:0031261">
    <property type="term" value="C:DNA replication preinitiation complex"/>
    <property type="evidence" value="ECO:0007669"/>
    <property type="project" value="TreeGrafter"/>
</dbReference>
<dbReference type="Pfam" id="PF02724">
    <property type="entry name" value="CDC45"/>
    <property type="match status" value="1"/>
</dbReference>
<organism evidence="7 8">
    <name type="scientific">Zygotorulaspora mrakii</name>
    <name type="common">Zygosaccharomyces mrakii</name>
    <dbReference type="NCBI Taxonomy" id="42260"/>
    <lineage>
        <taxon>Eukaryota</taxon>
        <taxon>Fungi</taxon>
        <taxon>Dikarya</taxon>
        <taxon>Ascomycota</taxon>
        <taxon>Saccharomycotina</taxon>
        <taxon>Saccharomycetes</taxon>
        <taxon>Saccharomycetales</taxon>
        <taxon>Saccharomycetaceae</taxon>
        <taxon>Zygotorulaspora</taxon>
    </lineage>
</organism>
<dbReference type="EMBL" id="CP058610">
    <property type="protein sequence ID" value="QLG74531.1"/>
    <property type="molecule type" value="Genomic_DNA"/>
</dbReference>
<protein>
    <recommendedName>
        <fullName evidence="9">Cell division control protein 45</fullName>
    </recommendedName>
</protein>
<comment type="subcellular location">
    <subcellularLocation>
        <location evidence="1">Nucleus</location>
    </subcellularLocation>
</comment>
<proteinExistence type="inferred from homology"/>
<feature type="region of interest" description="Disordered" evidence="6">
    <location>
        <begin position="163"/>
        <end position="226"/>
    </location>
</feature>
<dbReference type="OrthoDB" id="10258882at2759"/>
<dbReference type="GO" id="GO:0000727">
    <property type="term" value="P:double-strand break repair via break-induced replication"/>
    <property type="evidence" value="ECO:0007669"/>
    <property type="project" value="TreeGrafter"/>
</dbReference>
<dbReference type="GO" id="GO:1902977">
    <property type="term" value="P:mitotic DNA replication preinitiation complex assembly"/>
    <property type="evidence" value="ECO:0007669"/>
    <property type="project" value="TreeGrafter"/>
</dbReference>
<sequence>MYYEIEQVAEPYNEILRNSSSPSSCQLVIFVSCLNIDALCSTKILADLFKSQLVQSQIVPVFGYSDLKQHYARLDDDIRSVVLIGCGGSINMEEFLEINTDDLLVDSKEDVRRYKRHIYIFDAHRPWNLNNIFGSDIVHCLDDGTIEESLEEERKAYYRLAELDLEENETHESEDNATDVDEEDGVSNDYDTEEDEDGDEEDFSRKRSTDSSENPNASNKKNRKQRKTLLDEYETVIEEYYSQGTCVVNSVSLQIYSLLSKIGECNLHYLWLTVLGATSLDTAYPHVYNRLYPLLQDEVRRLSPSSNTVKTPDTLSLEVQPDYYLFLLRHSSLYDSFYYSNYVNAKLSLWNENGKKRLHKMFARMGISLNIAQETWLYMDHSIKKELRIIFDRNLDRYGLQDIIRDGFVRSMGYRGAVSATEFVEALLALLEVGKTIVKYDERIEPTDKNSEMINKNFFDREEQKKWVANFWLSWDALDDDKIELLNRGIQHAKTLQKIIFNTGVAALEKKMIKNLRIYRLCVLQDGPDLNSYRNPLTLLRLGNWLVECCAESEDNALLPMVLASLNEATDTYLVAGLPPRYPRGLDMLESQKHILNNFSMAFQQISSETGARVRIDNFESSIIEIRKDDLSPFLEKLTLSGLL</sequence>
<accession>A0A7H9B752</accession>
<comment type="similarity">
    <text evidence="2">Belongs to the CDC45 family.</text>
</comment>
<gene>
    <name evidence="7" type="ORF">HG535_0G04140</name>
</gene>
<evidence type="ECO:0000256" key="1">
    <source>
        <dbReference type="ARBA" id="ARBA00004123"/>
    </source>
</evidence>
<evidence type="ECO:0000313" key="8">
    <source>
        <dbReference type="Proteomes" id="UP000509704"/>
    </source>
</evidence>
<dbReference type="GO" id="GO:0006270">
    <property type="term" value="P:DNA replication initiation"/>
    <property type="evidence" value="ECO:0007669"/>
    <property type="project" value="InterPro"/>
</dbReference>
<keyword evidence="4" id="KW-0539">Nucleus</keyword>
<evidence type="ECO:0000256" key="3">
    <source>
        <dbReference type="ARBA" id="ARBA00022705"/>
    </source>
</evidence>
<dbReference type="RefSeq" id="XP_037146256.1">
    <property type="nucleotide sequence ID" value="XM_037290361.1"/>
</dbReference>
<keyword evidence="8" id="KW-1185">Reference proteome</keyword>
<dbReference type="InterPro" id="IPR003874">
    <property type="entry name" value="CDC45"/>
</dbReference>
<evidence type="ECO:0000256" key="4">
    <source>
        <dbReference type="ARBA" id="ARBA00023242"/>
    </source>
</evidence>
<dbReference type="AlphaFoldDB" id="A0A7H9B752"/>
<evidence type="ECO:0000256" key="5">
    <source>
        <dbReference type="ARBA" id="ARBA00023306"/>
    </source>
</evidence>
<dbReference type="PANTHER" id="PTHR10507">
    <property type="entry name" value="CDC45-RELATED PROTEIN"/>
    <property type="match status" value="1"/>
</dbReference>
<name>A0A7H9B752_ZYGMR</name>